<evidence type="ECO:0000256" key="14">
    <source>
        <dbReference type="ARBA" id="ARBA00049255"/>
    </source>
</evidence>
<dbReference type="InterPro" id="IPR041616">
    <property type="entry name" value="PheRS_beta_core"/>
</dbReference>
<dbReference type="PROSITE" id="PS50886">
    <property type="entry name" value="TRBD"/>
    <property type="match status" value="1"/>
</dbReference>
<feature type="domain" description="FDX-ACB" evidence="18">
    <location>
        <begin position="706"/>
        <end position="799"/>
    </location>
</feature>
<dbReference type="InterPro" id="IPR036690">
    <property type="entry name" value="Fdx_antiC-bd_sf"/>
</dbReference>
<dbReference type="GO" id="GO:0004826">
    <property type="term" value="F:phenylalanine-tRNA ligase activity"/>
    <property type="evidence" value="ECO:0007669"/>
    <property type="project" value="UniProtKB-UniRule"/>
</dbReference>
<dbReference type="InterPro" id="IPR004532">
    <property type="entry name" value="Phe-tRNA-ligase_IIc_bsu_bact"/>
</dbReference>
<accession>A0A3E2B719</accession>
<comment type="cofactor">
    <cofactor evidence="15">
        <name>Mg(2+)</name>
        <dbReference type="ChEBI" id="CHEBI:18420"/>
    </cofactor>
    <text evidence="15">Binds 2 magnesium ions per tetramer.</text>
</comment>
<dbReference type="InterPro" id="IPR033714">
    <property type="entry name" value="tRNA_bind_bactPheRS"/>
</dbReference>
<dbReference type="SUPFAM" id="SSF50249">
    <property type="entry name" value="Nucleic acid-binding proteins"/>
    <property type="match status" value="1"/>
</dbReference>
<feature type="binding site" evidence="15">
    <location>
        <position position="471"/>
    </location>
    <ligand>
        <name>Mg(2+)</name>
        <dbReference type="ChEBI" id="CHEBI:18420"/>
        <note>shared with alpha subunit</note>
    </ligand>
</feature>
<sequence>MLLSRKWLNEFVPVEAKDRAFAEDMTLSGSKVEVTEVEGEEISNVVVGRVVEIKRHENSDHMWICQVDVGEGTPLQIVTGAQNVSQGDLVPVAKDNSTLPGGIHIKKGTLRGVESNGMLCSYKELGMTDNDWPYSVVDGIFLLESDPDLKAKGLKPGDDIRTAIGLDDHVVEFEITPNRPDCLSVIGLAREAAVTYGKALTLHDPVVNGGGPGNLSDLLDVEIPATDLCPRYTARMVRNVKIGPSPKWMRDRLRASGVRPINNIVDITNYVMLEYGQPMHAFDYRYVKGGKIIVRRAEEGETLTTLDGNVRNLNSSMLVIADEHRAVGLAGIMGGENSEIVEDTVDVVFESANFNGTSIRRTALALGMRTEASAKFEKGLDILNTLPAVNRACELVERLGAGEVLDGVIDLLNYVPQPKQLLLRPEKINALLGTEIDTPEMIRILTALGFGAEGETITVPSWRGDVEHYSDLAEEVARFYGYNQIPTTSMRGVTTQGGYSPEQLLERTLGGVCRGMGYDEIITYSFISPTYYDKIRLPENDPLRKSMKIMNPLGEDTSIMRTTVLPSMLEILTRNYNYRNKSAHLYELGRTYFEREDGMADEPKMLSLGIYGPEETFFTLKGAVETILASIRAEEVTYEAEHSHPSYHPGRCAKVYVKGQEVGILGQIHPLVAANYGVDTELYYGELKFDALFASRGSDPEYTPLPKFPAVTRDIAVLVDVGATVGALEACIRTAAKGLLKDVTLFDIYQGSNLPTGKKSVAFNLILRADDRSLTAQEADDEVKLVLESLEKAFGATLR</sequence>
<keyword evidence="6 15" id="KW-0436">Ligase</keyword>
<dbReference type="InterPro" id="IPR005147">
    <property type="entry name" value="tRNA_synthase_B5-dom"/>
</dbReference>
<feature type="binding site" evidence="15">
    <location>
        <position position="474"/>
    </location>
    <ligand>
        <name>Mg(2+)</name>
        <dbReference type="ChEBI" id="CHEBI:18420"/>
        <note>shared with alpha subunit</note>
    </ligand>
</feature>
<keyword evidence="5 16" id="KW-0820">tRNA-binding</keyword>
<comment type="similarity">
    <text evidence="2 15">Belongs to the phenylalanyl-tRNA synthetase beta subunit family. Type 1 subfamily.</text>
</comment>
<dbReference type="InterPro" id="IPR020825">
    <property type="entry name" value="Phe-tRNA_synthase-like_B3/B4"/>
</dbReference>
<dbReference type="GO" id="GO:0140096">
    <property type="term" value="F:catalytic activity, acting on a protein"/>
    <property type="evidence" value="ECO:0007669"/>
    <property type="project" value="UniProtKB-ARBA"/>
</dbReference>
<dbReference type="GO" id="GO:0006432">
    <property type="term" value="P:phenylalanyl-tRNA aminoacylation"/>
    <property type="evidence" value="ECO:0007669"/>
    <property type="project" value="UniProtKB-UniRule"/>
</dbReference>
<dbReference type="HAMAP" id="MF_00283">
    <property type="entry name" value="Phe_tRNA_synth_beta1"/>
    <property type="match status" value="1"/>
</dbReference>
<keyword evidence="7 15" id="KW-0479">Metal-binding</keyword>
<dbReference type="Gene3D" id="3.50.40.10">
    <property type="entry name" value="Phenylalanyl-trna Synthetase, Chain B, domain 3"/>
    <property type="match status" value="1"/>
</dbReference>
<dbReference type="CDD" id="cd02796">
    <property type="entry name" value="tRNA_bind_bactPheRS"/>
    <property type="match status" value="1"/>
</dbReference>
<evidence type="ECO:0000259" key="17">
    <source>
        <dbReference type="PROSITE" id="PS50886"/>
    </source>
</evidence>
<dbReference type="SUPFAM" id="SSF55681">
    <property type="entry name" value="Class II aaRS and biotin synthetases"/>
    <property type="match status" value="1"/>
</dbReference>
<dbReference type="InterPro" id="IPR002547">
    <property type="entry name" value="tRNA-bd_dom"/>
</dbReference>
<dbReference type="GO" id="GO:0005524">
    <property type="term" value="F:ATP binding"/>
    <property type="evidence" value="ECO:0007669"/>
    <property type="project" value="UniProtKB-UniRule"/>
</dbReference>
<evidence type="ECO:0000313" key="21">
    <source>
        <dbReference type="Proteomes" id="UP000260649"/>
    </source>
</evidence>
<dbReference type="FunFam" id="3.30.70.380:FF:000001">
    <property type="entry name" value="Phenylalanine--tRNA ligase beta subunit"/>
    <property type="match status" value="1"/>
</dbReference>
<dbReference type="Gene3D" id="3.30.930.10">
    <property type="entry name" value="Bira Bifunctional Protein, Domain 2"/>
    <property type="match status" value="1"/>
</dbReference>
<evidence type="ECO:0000256" key="16">
    <source>
        <dbReference type="PROSITE-ProRule" id="PRU00209"/>
    </source>
</evidence>
<protein>
    <recommendedName>
        <fullName evidence="15">Phenylalanine--tRNA ligase beta subunit</fullName>
        <ecNumber evidence="15">6.1.1.20</ecNumber>
    </recommendedName>
    <alternativeName>
        <fullName evidence="15">Phenylalanyl-tRNA synthetase beta subunit</fullName>
        <shortName evidence="15">PheRS</shortName>
    </alternativeName>
</protein>
<dbReference type="GO" id="GO:0009328">
    <property type="term" value="C:phenylalanine-tRNA ligase complex"/>
    <property type="evidence" value="ECO:0007669"/>
    <property type="project" value="TreeGrafter"/>
</dbReference>
<dbReference type="Gene3D" id="3.30.70.380">
    <property type="entry name" value="Ferrodoxin-fold anticodon-binding domain"/>
    <property type="match status" value="1"/>
</dbReference>
<dbReference type="RefSeq" id="WP_117141539.1">
    <property type="nucleotide sequence ID" value="NZ_CAKXKJ010000002.1"/>
</dbReference>
<evidence type="ECO:0000259" key="18">
    <source>
        <dbReference type="PROSITE" id="PS51447"/>
    </source>
</evidence>
<evidence type="ECO:0000256" key="5">
    <source>
        <dbReference type="ARBA" id="ARBA00022555"/>
    </source>
</evidence>
<organism evidence="20 21">
    <name type="scientific">Evtepia gabavorous</name>
    <dbReference type="NCBI Taxonomy" id="2211183"/>
    <lineage>
        <taxon>Bacteria</taxon>
        <taxon>Bacillati</taxon>
        <taxon>Bacillota</taxon>
        <taxon>Clostridia</taxon>
        <taxon>Eubacteriales</taxon>
        <taxon>Evtepia</taxon>
    </lineage>
</organism>
<feature type="domain" description="B5" evidence="19">
    <location>
        <begin position="416"/>
        <end position="487"/>
    </location>
</feature>
<keyword evidence="11 16" id="KW-0694">RNA-binding</keyword>
<dbReference type="Gene3D" id="2.40.50.140">
    <property type="entry name" value="Nucleic acid-binding proteins"/>
    <property type="match status" value="1"/>
</dbReference>
<evidence type="ECO:0000256" key="3">
    <source>
        <dbReference type="ARBA" id="ARBA00011209"/>
    </source>
</evidence>
<comment type="subunit">
    <text evidence="3 15">Tetramer of two alpha and two beta subunits.</text>
</comment>
<evidence type="ECO:0000256" key="1">
    <source>
        <dbReference type="ARBA" id="ARBA00004496"/>
    </source>
</evidence>
<dbReference type="InterPro" id="IPR005121">
    <property type="entry name" value="Fdx_antiC-bd"/>
</dbReference>
<dbReference type="CDD" id="cd00769">
    <property type="entry name" value="PheRS_beta_core"/>
    <property type="match status" value="1"/>
</dbReference>
<dbReference type="NCBIfam" id="TIGR00472">
    <property type="entry name" value="pheT_bact"/>
    <property type="match status" value="1"/>
</dbReference>
<evidence type="ECO:0000313" key="20">
    <source>
        <dbReference type="EMBL" id="RFT07818.1"/>
    </source>
</evidence>
<evidence type="ECO:0000256" key="10">
    <source>
        <dbReference type="ARBA" id="ARBA00022842"/>
    </source>
</evidence>
<evidence type="ECO:0000256" key="12">
    <source>
        <dbReference type="ARBA" id="ARBA00022917"/>
    </source>
</evidence>
<dbReference type="PANTHER" id="PTHR10947:SF0">
    <property type="entry name" value="PHENYLALANINE--TRNA LIGASE BETA SUBUNIT"/>
    <property type="match status" value="1"/>
</dbReference>
<dbReference type="SMART" id="SM00873">
    <property type="entry name" value="B3_4"/>
    <property type="match status" value="1"/>
</dbReference>
<evidence type="ECO:0000259" key="19">
    <source>
        <dbReference type="PROSITE" id="PS51483"/>
    </source>
</evidence>
<comment type="caution">
    <text evidence="20">The sequence shown here is derived from an EMBL/GenBank/DDBJ whole genome shotgun (WGS) entry which is preliminary data.</text>
</comment>
<dbReference type="InterPro" id="IPR005146">
    <property type="entry name" value="B3/B4_tRNA-bd"/>
</dbReference>
<dbReference type="InterPro" id="IPR009061">
    <property type="entry name" value="DNA-bd_dom_put_sf"/>
</dbReference>
<dbReference type="Pfam" id="PF03484">
    <property type="entry name" value="B5"/>
    <property type="match status" value="1"/>
</dbReference>
<comment type="subcellular location">
    <subcellularLocation>
        <location evidence="1 15">Cytoplasm</location>
    </subcellularLocation>
</comment>
<keyword evidence="12 15" id="KW-0648">Protein biosynthesis</keyword>
<dbReference type="PROSITE" id="PS51483">
    <property type="entry name" value="B5"/>
    <property type="match status" value="1"/>
</dbReference>
<dbReference type="GO" id="GO:0000049">
    <property type="term" value="F:tRNA binding"/>
    <property type="evidence" value="ECO:0007669"/>
    <property type="project" value="UniProtKB-UniRule"/>
</dbReference>
<dbReference type="FunFam" id="2.40.50.140:FF:000045">
    <property type="entry name" value="Phenylalanine--tRNA ligase beta subunit"/>
    <property type="match status" value="1"/>
</dbReference>
<dbReference type="AlphaFoldDB" id="A0A3E2B719"/>
<dbReference type="Pfam" id="PF03483">
    <property type="entry name" value="B3_4"/>
    <property type="match status" value="1"/>
</dbReference>
<evidence type="ECO:0000256" key="2">
    <source>
        <dbReference type="ARBA" id="ARBA00008653"/>
    </source>
</evidence>
<dbReference type="EMBL" id="QQRQ01000001">
    <property type="protein sequence ID" value="RFT07818.1"/>
    <property type="molecule type" value="Genomic_DNA"/>
</dbReference>
<evidence type="ECO:0000256" key="7">
    <source>
        <dbReference type="ARBA" id="ARBA00022723"/>
    </source>
</evidence>
<dbReference type="Pfam" id="PF01588">
    <property type="entry name" value="tRNA_bind"/>
    <property type="match status" value="1"/>
</dbReference>
<dbReference type="InterPro" id="IPR045060">
    <property type="entry name" value="Phe-tRNA-ligase_IIc_bsu"/>
</dbReference>
<proteinExistence type="inferred from homology"/>
<feature type="domain" description="TRNA-binding" evidence="17">
    <location>
        <begin position="39"/>
        <end position="161"/>
    </location>
</feature>
<dbReference type="GO" id="GO:0016740">
    <property type="term" value="F:transferase activity"/>
    <property type="evidence" value="ECO:0007669"/>
    <property type="project" value="UniProtKB-ARBA"/>
</dbReference>
<dbReference type="InterPro" id="IPR012340">
    <property type="entry name" value="NA-bd_OB-fold"/>
</dbReference>
<dbReference type="FunFam" id="3.50.40.10:FF:000001">
    <property type="entry name" value="Phenylalanine--tRNA ligase beta subunit"/>
    <property type="match status" value="1"/>
</dbReference>
<dbReference type="SUPFAM" id="SSF46955">
    <property type="entry name" value="Putative DNA-binding domain"/>
    <property type="match status" value="1"/>
</dbReference>
<dbReference type="Proteomes" id="UP000260649">
    <property type="component" value="Unassembled WGS sequence"/>
</dbReference>
<dbReference type="SUPFAM" id="SSF54991">
    <property type="entry name" value="Anticodon-binding domain of PheRS"/>
    <property type="match status" value="1"/>
</dbReference>
<dbReference type="EC" id="6.1.1.20" evidence="15"/>
<keyword evidence="4 15" id="KW-0963">Cytoplasm</keyword>
<dbReference type="Pfam" id="PF03147">
    <property type="entry name" value="FDX-ACB"/>
    <property type="match status" value="1"/>
</dbReference>
<comment type="catalytic activity">
    <reaction evidence="14 15">
        <text>tRNA(Phe) + L-phenylalanine + ATP = L-phenylalanyl-tRNA(Phe) + AMP + diphosphate + H(+)</text>
        <dbReference type="Rhea" id="RHEA:19413"/>
        <dbReference type="Rhea" id="RHEA-COMP:9668"/>
        <dbReference type="Rhea" id="RHEA-COMP:9699"/>
        <dbReference type="ChEBI" id="CHEBI:15378"/>
        <dbReference type="ChEBI" id="CHEBI:30616"/>
        <dbReference type="ChEBI" id="CHEBI:33019"/>
        <dbReference type="ChEBI" id="CHEBI:58095"/>
        <dbReference type="ChEBI" id="CHEBI:78442"/>
        <dbReference type="ChEBI" id="CHEBI:78531"/>
        <dbReference type="ChEBI" id="CHEBI:456215"/>
        <dbReference type="EC" id="6.1.1.20"/>
    </reaction>
</comment>
<evidence type="ECO:0000256" key="4">
    <source>
        <dbReference type="ARBA" id="ARBA00022490"/>
    </source>
</evidence>
<dbReference type="GO" id="GO:0000287">
    <property type="term" value="F:magnesium ion binding"/>
    <property type="evidence" value="ECO:0007669"/>
    <property type="project" value="UniProtKB-UniRule"/>
</dbReference>
<evidence type="ECO:0000256" key="13">
    <source>
        <dbReference type="ARBA" id="ARBA00023146"/>
    </source>
</evidence>
<evidence type="ECO:0000256" key="15">
    <source>
        <dbReference type="HAMAP-Rule" id="MF_00283"/>
    </source>
</evidence>
<evidence type="ECO:0000256" key="9">
    <source>
        <dbReference type="ARBA" id="ARBA00022840"/>
    </source>
</evidence>
<evidence type="ECO:0000256" key="8">
    <source>
        <dbReference type="ARBA" id="ARBA00022741"/>
    </source>
</evidence>
<dbReference type="SUPFAM" id="SSF56037">
    <property type="entry name" value="PheT/TilS domain"/>
    <property type="match status" value="1"/>
</dbReference>
<keyword evidence="8 15" id="KW-0547">Nucleotide-binding</keyword>
<dbReference type="Gene3D" id="3.30.56.10">
    <property type="match status" value="2"/>
</dbReference>
<dbReference type="SMART" id="SM00874">
    <property type="entry name" value="B5"/>
    <property type="match status" value="1"/>
</dbReference>
<name>A0A3E2B719_9FIRM</name>
<dbReference type="GeneID" id="97994398"/>
<keyword evidence="13 15" id="KW-0030">Aminoacyl-tRNA synthetase</keyword>
<dbReference type="OrthoDB" id="9805455at2"/>
<reference evidence="20 21" key="1">
    <citation type="submission" date="2018-07" db="EMBL/GenBank/DDBJ databases">
        <title>GABA Modulating Bacteria of the Human Gut Microbiota.</title>
        <authorList>
            <person name="Strandwitz P."/>
            <person name="Kim K.H."/>
            <person name="Terekhova D."/>
            <person name="Liu J.K."/>
            <person name="Sharma A."/>
            <person name="Levering J."/>
            <person name="Mcdonald D."/>
            <person name="Dietrich D."/>
            <person name="Ramadhar T.R."/>
            <person name="Lekbua A."/>
            <person name="Mroue N."/>
            <person name="Liston C."/>
            <person name="Stewart E.J."/>
            <person name="Dubin M.J."/>
            <person name="Zengler K."/>
            <person name="Knight R."/>
            <person name="Gilbert J.A."/>
            <person name="Clardy J."/>
            <person name="Lewis K."/>
        </authorList>
    </citation>
    <scope>NUCLEOTIDE SEQUENCE [LARGE SCALE GENOMIC DNA]</scope>
    <source>
        <strain evidence="20 21">KLE1738</strain>
    </source>
</reference>
<gene>
    <name evidence="15" type="primary">pheT</name>
    <name evidence="20" type="ORF">DV520_01440</name>
</gene>
<dbReference type="SMART" id="SM00896">
    <property type="entry name" value="FDX-ACB"/>
    <property type="match status" value="1"/>
</dbReference>
<dbReference type="PANTHER" id="PTHR10947">
    <property type="entry name" value="PHENYLALANYL-TRNA SYNTHETASE BETA CHAIN AND LEUCINE-RICH REPEAT-CONTAINING PROTEIN 47"/>
    <property type="match status" value="1"/>
</dbReference>
<dbReference type="PROSITE" id="PS51447">
    <property type="entry name" value="FDX_ACB"/>
    <property type="match status" value="1"/>
</dbReference>
<evidence type="ECO:0000256" key="11">
    <source>
        <dbReference type="ARBA" id="ARBA00022884"/>
    </source>
</evidence>
<dbReference type="NCBIfam" id="NF045760">
    <property type="entry name" value="YtpR"/>
    <property type="match status" value="1"/>
</dbReference>
<feature type="binding site" evidence="15">
    <location>
        <position position="465"/>
    </location>
    <ligand>
        <name>Mg(2+)</name>
        <dbReference type="ChEBI" id="CHEBI:18420"/>
        <note>shared with alpha subunit</note>
    </ligand>
</feature>
<dbReference type="InterPro" id="IPR045864">
    <property type="entry name" value="aa-tRNA-synth_II/BPL/LPL"/>
</dbReference>
<dbReference type="Pfam" id="PF17759">
    <property type="entry name" value="tRNA_synthFbeta"/>
    <property type="match status" value="1"/>
</dbReference>
<keyword evidence="9 15" id="KW-0067">ATP-binding</keyword>
<feature type="binding site" evidence="15">
    <location>
        <position position="475"/>
    </location>
    <ligand>
        <name>Mg(2+)</name>
        <dbReference type="ChEBI" id="CHEBI:18420"/>
        <note>shared with alpha subunit</note>
    </ligand>
</feature>
<keyword evidence="10 15" id="KW-0460">Magnesium</keyword>
<keyword evidence="21" id="KW-1185">Reference proteome</keyword>
<evidence type="ECO:0000256" key="6">
    <source>
        <dbReference type="ARBA" id="ARBA00022598"/>
    </source>
</evidence>